<reference evidence="7" key="1">
    <citation type="journal article" date="2020" name="Fungal Divers.">
        <title>Resolving the Mortierellaceae phylogeny through synthesis of multi-gene phylogenetics and phylogenomics.</title>
        <authorList>
            <person name="Vandepol N."/>
            <person name="Liber J."/>
            <person name="Desiro A."/>
            <person name="Na H."/>
            <person name="Kennedy M."/>
            <person name="Barry K."/>
            <person name="Grigoriev I.V."/>
            <person name="Miller A.N."/>
            <person name="O'Donnell K."/>
            <person name="Stajich J.E."/>
            <person name="Bonito G."/>
        </authorList>
    </citation>
    <scope>NUCLEOTIDE SEQUENCE</scope>
    <source>
        <strain evidence="7">NRRL 2769</strain>
    </source>
</reference>
<evidence type="ECO:0000259" key="6">
    <source>
        <dbReference type="Pfam" id="PF01494"/>
    </source>
</evidence>
<dbReference type="PRINTS" id="PR00420">
    <property type="entry name" value="RNGMNOXGNASE"/>
</dbReference>
<comment type="caution">
    <text evidence="7">The sequence shown here is derived from an EMBL/GenBank/DDBJ whole genome shotgun (WGS) entry which is preliminary data.</text>
</comment>
<feature type="transmembrane region" description="Helical" evidence="5">
    <location>
        <begin position="12"/>
        <end position="28"/>
    </location>
</feature>
<dbReference type="Pfam" id="PF01494">
    <property type="entry name" value="FAD_binding_3"/>
    <property type="match status" value="1"/>
</dbReference>
<keyword evidence="5" id="KW-1133">Transmembrane helix</keyword>
<protein>
    <recommendedName>
        <fullName evidence="6">FAD-binding domain-containing protein</fullName>
    </recommendedName>
</protein>
<keyword evidence="2" id="KW-0285">Flavoprotein</keyword>
<proteinExistence type="inferred from homology"/>
<dbReference type="PANTHER" id="PTHR47356:SF2">
    <property type="entry name" value="FAD-BINDING DOMAIN-CONTAINING PROTEIN-RELATED"/>
    <property type="match status" value="1"/>
</dbReference>
<dbReference type="InterPro" id="IPR036188">
    <property type="entry name" value="FAD/NAD-bd_sf"/>
</dbReference>
<keyword evidence="5" id="KW-0812">Transmembrane</keyword>
<sequence>MAQNSSKDKPTVIIAGAGIGGLMLGALLEQIDIPYHIHERAKEIRPLGSAIGLGASILPIFEQLGLFEDLKQTCLPYEAFHVYNDDMSEIGSLQVEAHKAATGYDFYFISRPKLYELLLRKVPAHRITLGSKVLRTEEKDGKVIVYCSGDTKHEGDILVGADGAYSAVRQSLYKRLDEKGALPKEDLKGLKEWQVSMVGVAKPPNPEKYPRLSEGHSRFHQVTGDGICDWYVINTGKDEICWGVVAKVSESEAEHQVSQNMGWTPEETDDLINKYREMKCPIGGTMGDIFDATPMHLTSKVVLSEKNFETWYHGRTVLIGDACHKMLPAAGQGAVMAMQDAVILANGLYELSDYSLDNITAIFEGYYKVHHQNAEQRAKEGAHAAEIMTGQSWQYQLIRYAYLKFMPEWLLKILFKKEHSYQPQIAWLPAV</sequence>
<dbReference type="PANTHER" id="PTHR47356">
    <property type="entry name" value="FAD-DEPENDENT MONOOXYGENASE ASQG-RELATED"/>
    <property type="match status" value="1"/>
</dbReference>
<evidence type="ECO:0000256" key="2">
    <source>
        <dbReference type="ARBA" id="ARBA00022630"/>
    </source>
</evidence>
<dbReference type="InterPro" id="IPR002938">
    <property type="entry name" value="FAD-bd"/>
</dbReference>
<keyword evidence="8" id="KW-1185">Reference proteome</keyword>
<keyword evidence="3" id="KW-0274">FAD</keyword>
<comment type="similarity">
    <text evidence="1">Belongs to the paxM FAD-dependent monooxygenase family.</text>
</comment>
<keyword evidence="5" id="KW-0472">Membrane</keyword>
<evidence type="ECO:0000256" key="1">
    <source>
        <dbReference type="ARBA" id="ARBA00007992"/>
    </source>
</evidence>
<dbReference type="EMBL" id="JAAAID010000654">
    <property type="protein sequence ID" value="KAG0015156.1"/>
    <property type="molecule type" value="Genomic_DNA"/>
</dbReference>
<dbReference type="GO" id="GO:0004497">
    <property type="term" value="F:monooxygenase activity"/>
    <property type="evidence" value="ECO:0007669"/>
    <property type="project" value="InterPro"/>
</dbReference>
<dbReference type="AlphaFoldDB" id="A0A9P6MVG8"/>
<feature type="domain" description="FAD-binding" evidence="6">
    <location>
        <begin position="11"/>
        <end position="350"/>
    </location>
</feature>
<dbReference type="InterPro" id="IPR050562">
    <property type="entry name" value="FAD_mOase_fung"/>
</dbReference>
<name>A0A9P6MVG8_9FUNG</name>
<organism evidence="7 8">
    <name type="scientific">Entomortierella chlamydospora</name>
    <dbReference type="NCBI Taxonomy" id="101097"/>
    <lineage>
        <taxon>Eukaryota</taxon>
        <taxon>Fungi</taxon>
        <taxon>Fungi incertae sedis</taxon>
        <taxon>Mucoromycota</taxon>
        <taxon>Mortierellomycotina</taxon>
        <taxon>Mortierellomycetes</taxon>
        <taxon>Mortierellales</taxon>
        <taxon>Mortierellaceae</taxon>
        <taxon>Entomortierella</taxon>
    </lineage>
</organism>
<evidence type="ECO:0000313" key="7">
    <source>
        <dbReference type="EMBL" id="KAG0015156.1"/>
    </source>
</evidence>
<dbReference type="GO" id="GO:0071949">
    <property type="term" value="F:FAD binding"/>
    <property type="evidence" value="ECO:0007669"/>
    <property type="project" value="InterPro"/>
</dbReference>
<accession>A0A9P6MVG8</accession>
<evidence type="ECO:0000256" key="3">
    <source>
        <dbReference type="ARBA" id="ARBA00022827"/>
    </source>
</evidence>
<dbReference type="Proteomes" id="UP000703661">
    <property type="component" value="Unassembled WGS sequence"/>
</dbReference>
<evidence type="ECO:0000256" key="5">
    <source>
        <dbReference type="SAM" id="Phobius"/>
    </source>
</evidence>
<dbReference type="SUPFAM" id="SSF51905">
    <property type="entry name" value="FAD/NAD(P)-binding domain"/>
    <property type="match status" value="1"/>
</dbReference>
<dbReference type="Gene3D" id="3.50.50.60">
    <property type="entry name" value="FAD/NAD(P)-binding domain"/>
    <property type="match status" value="1"/>
</dbReference>
<gene>
    <name evidence="7" type="ORF">BGZ80_010015</name>
</gene>
<evidence type="ECO:0000256" key="4">
    <source>
        <dbReference type="ARBA" id="ARBA00023002"/>
    </source>
</evidence>
<keyword evidence="4" id="KW-0560">Oxidoreductase</keyword>
<evidence type="ECO:0000313" key="8">
    <source>
        <dbReference type="Proteomes" id="UP000703661"/>
    </source>
</evidence>